<comment type="caution">
    <text evidence="1">The sequence shown here is derived from an EMBL/GenBank/DDBJ whole genome shotgun (WGS) entry which is preliminary data.</text>
</comment>
<proteinExistence type="predicted"/>
<protein>
    <submittedName>
        <fullName evidence="1">Uncharacterized protein</fullName>
    </submittedName>
</protein>
<dbReference type="Proteomes" id="UP000287171">
    <property type="component" value="Unassembled WGS sequence"/>
</dbReference>
<dbReference type="RefSeq" id="WP_126629803.1">
    <property type="nucleotide sequence ID" value="NZ_BIFT01000002.1"/>
</dbReference>
<dbReference type="EMBL" id="BIFT01000002">
    <property type="protein sequence ID" value="GCE29562.1"/>
    <property type="molecule type" value="Genomic_DNA"/>
</dbReference>
<organism evidence="1 2">
    <name type="scientific">Dictyobacter alpinus</name>
    <dbReference type="NCBI Taxonomy" id="2014873"/>
    <lineage>
        <taxon>Bacteria</taxon>
        <taxon>Bacillati</taxon>
        <taxon>Chloroflexota</taxon>
        <taxon>Ktedonobacteria</taxon>
        <taxon>Ktedonobacterales</taxon>
        <taxon>Dictyobacteraceae</taxon>
        <taxon>Dictyobacter</taxon>
    </lineage>
</organism>
<keyword evidence="2" id="KW-1185">Reference proteome</keyword>
<evidence type="ECO:0000313" key="2">
    <source>
        <dbReference type="Proteomes" id="UP000287171"/>
    </source>
</evidence>
<gene>
    <name evidence="1" type="ORF">KDA_50460</name>
</gene>
<name>A0A402BE41_9CHLR</name>
<dbReference type="AlphaFoldDB" id="A0A402BE41"/>
<sequence length="124" mass="13490">MEVKQVVALTKGLTITETKTNDGTPTLAAQSVAHHPHGNTQVSALLQGQWYDGVAETFHGDETVAAGYLRAIQRSPALIGCSVRNWSAKAGEPSQTHGVHHSPASYVPFLFKLPLPELFRRFWG</sequence>
<accession>A0A402BE41</accession>
<reference evidence="2" key="1">
    <citation type="submission" date="2018-12" db="EMBL/GenBank/DDBJ databases">
        <title>Tengunoibacter tsumagoiensis gen. nov., sp. nov., Dictyobacter kobayashii sp. nov., D. alpinus sp. nov., and D. joshuensis sp. nov. and description of Dictyobacteraceae fam. nov. within the order Ktedonobacterales isolated from Tengu-no-mugimeshi.</title>
        <authorList>
            <person name="Wang C.M."/>
            <person name="Zheng Y."/>
            <person name="Sakai Y."/>
            <person name="Toyoda A."/>
            <person name="Minakuchi Y."/>
            <person name="Abe K."/>
            <person name="Yokota A."/>
            <person name="Yabe S."/>
        </authorList>
    </citation>
    <scope>NUCLEOTIDE SEQUENCE [LARGE SCALE GENOMIC DNA]</scope>
    <source>
        <strain evidence="2">Uno16</strain>
    </source>
</reference>
<evidence type="ECO:0000313" key="1">
    <source>
        <dbReference type="EMBL" id="GCE29562.1"/>
    </source>
</evidence>